<gene>
    <name evidence="2" type="ORF">PSYPI_17120</name>
</gene>
<evidence type="ECO:0000313" key="3">
    <source>
        <dbReference type="Proteomes" id="UP000004986"/>
    </source>
</evidence>
<name>F3GAB5_PSESJ</name>
<reference evidence="2 3" key="1">
    <citation type="journal article" date="2011" name="PLoS Pathog.">
        <title>Dynamic evolution of pathogenicity revealed by sequencing and comparative genomics of 19 Pseudomonas syringae isolates.</title>
        <authorList>
            <person name="Baltrus D.A."/>
            <person name="Nishimura M.T."/>
            <person name="Romanchuk A."/>
            <person name="Chang J.H."/>
            <person name="Mukhtar M.S."/>
            <person name="Cherkis K."/>
            <person name="Roach J."/>
            <person name="Grant S.R."/>
            <person name="Jones C.D."/>
            <person name="Dangl J.L."/>
        </authorList>
    </citation>
    <scope>NUCLEOTIDE SEQUENCE [LARGE SCALE GENOMIC DNA]</scope>
    <source>
        <strain evidence="2 3">1704B</strain>
    </source>
</reference>
<keyword evidence="3" id="KW-1185">Reference proteome</keyword>
<feature type="non-terminal residue" evidence="2">
    <location>
        <position position="155"/>
    </location>
</feature>
<dbReference type="InterPro" id="IPR036754">
    <property type="entry name" value="YbaK/aa-tRNA-synt-asso_dom_sf"/>
</dbReference>
<dbReference type="Gene3D" id="3.90.960.10">
    <property type="entry name" value="YbaK/aminoacyl-tRNA synthetase-associated domain"/>
    <property type="match status" value="1"/>
</dbReference>
<sequence>MTEVAQVNDPHHAPSVIRQLLEKLAISYNEVVDEKSLPPARKVQAVLVEDAVGALLILFPQSQLLDLSRITELTGRKLTAVPHERLERMLTKHNLRVLPGLPALTSSPCLYDERLLQEPTLLVGSGEPGVLLEISSDDFKGMLSKASAAHFGQPV</sequence>
<dbReference type="GO" id="GO:0002161">
    <property type="term" value="F:aminoacyl-tRNA deacylase activity"/>
    <property type="evidence" value="ECO:0007669"/>
    <property type="project" value="InterPro"/>
</dbReference>
<evidence type="ECO:0000313" key="2">
    <source>
        <dbReference type="EMBL" id="EGH44015.1"/>
    </source>
</evidence>
<organism evidence="2 3">
    <name type="scientific">Pseudomonas syringae pv. pisi str. 1704B</name>
    <dbReference type="NCBI Taxonomy" id="629263"/>
    <lineage>
        <taxon>Bacteria</taxon>
        <taxon>Pseudomonadati</taxon>
        <taxon>Pseudomonadota</taxon>
        <taxon>Gammaproteobacteria</taxon>
        <taxon>Pseudomonadales</taxon>
        <taxon>Pseudomonadaceae</taxon>
        <taxon>Pseudomonas</taxon>
        <taxon>Pseudomonas syringae</taxon>
    </lineage>
</organism>
<accession>F3GAB5</accession>
<dbReference type="Proteomes" id="UP000004986">
    <property type="component" value="Unassembled WGS sequence"/>
</dbReference>
<protein>
    <recommendedName>
        <fullName evidence="1">YbaK/aminoacyl-tRNA synthetase-associated domain-containing protein</fullName>
    </recommendedName>
</protein>
<comment type="caution">
    <text evidence="2">The sequence shown here is derived from an EMBL/GenBank/DDBJ whole genome shotgun (WGS) entry which is preliminary data.</text>
</comment>
<dbReference type="HOGENOM" id="CLU_1708077_0_0_6"/>
<dbReference type="AlphaFoldDB" id="F3GAB5"/>
<feature type="domain" description="YbaK/aminoacyl-tRNA synthetase-associated" evidence="1">
    <location>
        <begin position="28"/>
        <end position="139"/>
    </location>
</feature>
<proteinExistence type="predicted"/>
<dbReference type="EMBL" id="AEAI01000847">
    <property type="protein sequence ID" value="EGH44015.1"/>
    <property type="molecule type" value="Genomic_DNA"/>
</dbReference>
<dbReference type="InterPro" id="IPR007214">
    <property type="entry name" value="YbaK/aa-tRNA-synth-assoc-dom"/>
</dbReference>
<dbReference type="SUPFAM" id="SSF55826">
    <property type="entry name" value="YbaK/ProRS associated domain"/>
    <property type="match status" value="1"/>
</dbReference>
<evidence type="ECO:0000259" key="1">
    <source>
        <dbReference type="Pfam" id="PF04073"/>
    </source>
</evidence>
<dbReference type="Pfam" id="PF04073">
    <property type="entry name" value="tRNA_edit"/>
    <property type="match status" value="1"/>
</dbReference>